<feature type="transmembrane region" description="Helical" evidence="7">
    <location>
        <begin position="306"/>
        <end position="328"/>
    </location>
</feature>
<dbReference type="InterPro" id="IPR020846">
    <property type="entry name" value="MFS_dom"/>
</dbReference>
<evidence type="ECO:0000256" key="6">
    <source>
        <dbReference type="ARBA" id="ARBA00023136"/>
    </source>
</evidence>
<dbReference type="AlphaFoldDB" id="A0A2W5MS89"/>
<dbReference type="PRINTS" id="PR01036">
    <property type="entry name" value="TCRTETB"/>
</dbReference>
<feature type="transmembrane region" description="Helical" evidence="7">
    <location>
        <begin position="237"/>
        <end position="258"/>
    </location>
</feature>
<reference evidence="9 10" key="1">
    <citation type="submission" date="2017-08" db="EMBL/GenBank/DDBJ databases">
        <title>Infants hospitalized years apart are colonized by the same room-sourced microbial strains.</title>
        <authorList>
            <person name="Brooks B."/>
            <person name="Olm M.R."/>
            <person name="Firek B.A."/>
            <person name="Baker R."/>
            <person name="Thomas B.C."/>
            <person name="Morowitz M.J."/>
            <person name="Banfield J.F."/>
        </authorList>
    </citation>
    <scope>NUCLEOTIDE SEQUENCE [LARGE SCALE GENOMIC DNA]</scope>
    <source>
        <strain evidence="9">S2_005_002_R2_29</strain>
    </source>
</reference>
<dbReference type="Gene3D" id="1.20.1720.10">
    <property type="entry name" value="Multidrug resistance protein D"/>
    <property type="match status" value="1"/>
</dbReference>
<dbReference type="Pfam" id="PF07690">
    <property type="entry name" value="MFS_1"/>
    <property type="match status" value="1"/>
</dbReference>
<keyword evidence="6 7" id="KW-0472">Membrane</keyword>
<dbReference type="PROSITE" id="PS50850">
    <property type="entry name" value="MFS"/>
    <property type="match status" value="1"/>
</dbReference>
<comment type="subcellular location">
    <subcellularLocation>
        <location evidence="1">Cell membrane</location>
        <topology evidence="1">Multi-pass membrane protein</topology>
    </subcellularLocation>
</comment>
<dbReference type="CDD" id="cd17503">
    <property type="entry name" value="MFS_LmrB_MDR_like"/>
    <property type="match status" value="1"/>
</dbReference>
<feature type="domain" description="Major facilitator superfamily (MFS) profile" evidence="8">
    <location>
        <begin position="18"/>
        <end position="516"/>
    </location>
</feature>
<dbReference type="Gene3D" id="1.20.1250.20">
    <property type="entry name" value="MFS general substrate transporter like domains"/>
    <property type="match status" value="1"/>
</dbReference>
<keyword evidence="4 7" id="KW-0812">Transmembrane</keyword>
<keyword evidence="2" id="KW-0813">Transport</keyword>
<evidence type="ECO:0000256" key="7">
    <source>
        <dbReference type="SAM" id="Phobius"/>
    </source>
</evidence>
<dbReference type="InterPro" id="IPR004638">
    <property type="entry name" value="EmrB-like"/>
</dbReference>
<feature type="transmembrane region" description="Helical" evidence="7">
    <location>
        <begin position="487"/>
        <end position="511"/>
    </location>
</feature>
<gene>
    <name evidence="9" type="ORF">DI551_10805</name>
</gene>
<dbReference type="SUPFAM" id="SSF103473">
    <property type="entry name" value="MFS general substrate transporter"/>
    <property type="match status" value="1"/>
</dbReference>
<keyword evidence="5 7" id="KW-1133">Transmembrane helix</keyword>
<evidence type="ECO:0000259" key="8">
    <source>
        <dbReference type="PROSITE" id="PS50850"/>
    </source>
</evidence>
<comment type="caution">
    <text evidence="9">The sequence shown here is derived from an EMBL/GenBank/DDBJ whole genome shotgun (WGS) entry which is preliminary data.</text>
</comment>
<evidence type="ECO:0000256" key="1">
    <source>
        <dbReference type="ARBA" id="ARBA00004651"/>
    </source>
</evidence>
<dbReference type="InterPro" id="IPR011701">
    <property type="entry name" value="MFS"/>
</dbReference>
<feature type="transmembrane region" description="Helical" evidence="7">
    <location>
        <begin position="16"/>
        <end position="35"/>
    </location>
</feature>
<proteinExistence type="predicted"/>
<feature type="transmembrane region" description="Helical" evidence="7">
    <location>
        <begin position="279"/>
        <end position="300"/>
    </location>
</feature>
<feature type="transmembrane region" description="Helical" evidence="7">
    <location>
        <begin position="340"/>
        <end position="358"/>
    </location>
</feature>
<accession>A0A2W5MS89</accession>
<feature type="transmembrane region" description="Helical" evidence="7">
    <location>
        <begin position="84"/>
        <end position="111"/>
    </location>
</feature>
<dbReference type="GO" id="GO:0022857">
    <property type="term" value="F:transmembrane transporter activity"/>
    <property type="evidence" value="ECO:0007669"/>
    <property type="project" value="InterPro"/>
</dbReference>
<feature type="transmembrane region" description="Helical" evidence="7">
    <location>
        <begin position="170"/>
        <end position="188"/>
    </location>
</feature>
<dbReference type="PANTHER" id="PTHR23501">
    <property type="entry name" value="MAJOR FACILITATOR SUPERFAMILY"/>
    <property type="match status" value="1"/>
</dbReference>
<feature type="transmembrane region" description="Helical" evidence="7">
    <location>
        <begin position="56"/>
        <end position="78"/>
    </location>
</feature>
<evidence type="ECO:0000313" key="9">
    <source>
        <dbReference type="EMBL" id="PZQ44102.1"/>
    </source>
</evidence>
<evidence type="ECO:0000313" key="10">
    <source>
        <dbReference type="Proteomes" id="UP000249417"/>
    </source>
</evidence>
<evidence type="ECO:0000256" key="2">
    <source>
        <dbReference type="ARBA" id="ARBA00022448"/>
    </source>
</evidence>
<dbReference type="GO" id="GO:0005886">
    <property type="term" value="C:plasma membrane"/>
    <property type="evidence" value="ECO:0007669"/>
    <property type="project" value="UniProtKB-SubCell"/>
</dbReference>
<evidence type="ECO:0000256" key="5">
    <source>
        <dbReference type="ARBA" id="ARBA00022989"/>
    </source>
</evidence>
<feature type="transmembrane region" description="Helical" evidence="7">
    <location>
        <begin position="141"/>
        <end position="164"/>
    </location>
</feature>
<dbReference type="PANTHER" id="PTHR23501:SF174">
    <property type="entry name" value="MULTIDRUG EXPORT PROTEIN EMRB-RELATED"/>
    <property type="match status" value="1"/>
</dbReference>
<name>A0A2W5MS89_9BACT</name>
<dbReference type="EMBL" id="QFQB01000110">
    <property type="protein sequence ID" value="PZQ44102.1"/>
    <property type="molecule type" value="Genomic_DNA"/>
</dbReference>
<evidence type="ECO:0000256" key="3">
    <source>
        <dbReference type="ARBA" id="ARBA00022475"/>
    </source>
</evidence>
<evidence type="ECO:0000256" key="4">
    <source>
        <dbReference type="ARBA" id="ARBA00022692"/>
    </source>
</evidence>
<dbReference type="InterPro" id="IPR036259">
    <property type="entry name" value="MFS_trans_sf"/>
</dbReference>
<dbReference type="NCBIfam" id="TIGR00711">
    <property type="entry name" value="efflux_EmrB"/>
    <property type="match status" value="1"/>
</dbReference>
<keyword evidence="3" id="KW-1003">Cell membrane</keyword>
<dbReference type="Proteomes" id="UP000249417">
    <property type="component" value="Unassembled WGS sequence"/>
</dbReference>
<organism evidence="9 10">
    <name type="scientific">Micavibrio aeruginosavorus</name>
    <dbReference type="NCBI Taxonomy" id="349221"/>
    <lineage>
        <taxon>Bacteria</taxon>
        <taxon>Pseudomonadati</taxon>
        <taxon>Bdellovibrionota</taxon>
        <taxon>Bdellovibrionia</taxon>
        <taxon>Bdellovibrionales</taxon>
        <taxon>Pseudobdellovibrionaceae</taxon>
        <taxon>Micavibrio</taxon>
    </lineage>
</organism>
<feature type="transmembrane region" description="Helical" evidence="7">
    <location>
        <begin position="370"/>
        <end position="392"/>
    </location>
</feature>
<protein>
    <submittedName>
        <fullName evidence="9">EmrB/QacA family drug resistance transporter</fullName>
    </submittedName>
</protein>
<sequence>MNVSSIIDGEKHYNPWLIAVVASLATFMEVLDTTITNVSLSHIAGSLAASSEESTWVLTSYLVANGIILPLSGWLSGVLGRKRFFLICIAGFTFASFMCGIATSLPMLIFFRLLQGLAGGGLQPTQQAIIMDSFPPDKRGAVFGITGITLICAPILGPTLGGWITDNFSWRWIFYINIPVGMLAFALVTEMVKDPAHAIAKGFKSIDYIGLGLVALGLGCLQIVLDKGQQDDWFSSSFITTFAVITATSLAFAVIWLLRQKDPVVDLTLLGERSFGLGSILIFITGFVLYSSSALLPILVQSQFGYDALMAGLILSPGAIGVLFLMPVSGQLVSKIPARYLVLFGLTLCGVGCFMTSTHLNPNLDYGTFVWMRAVQMLGIPFLFIPVSTLAFMKIPKEKSTKASSLFSLSRNLGGSVGIALVTTLVARGSQTHQNHLIDRLTPGDPVYDTAIDTLTANGMAHGLTQAAAASNATGTIYRELLSQSAILAYADTFFYLALLVGAGIVAALFLPLNNPRMKADPAPAH</sequence>